<proteinExistence type="predicted"/>
<gene>
    <name evidence="3" type="ORF">ZHAS_00009550</name>
</gene>
<dbReference type="InterPro" id="IPR008974">
    <property type="entry name" value="TRAF-like"/>
</dbReference>
<dbReference type="OrthoDB" id="1737200at2759"/>
<evidence type="ECO:0000313" key="4">
    <source>
        <dbReference type="EnsemblMetazoa" id="ASIC009550-PA"/>
    </source>
</evidence>
<dbReference type="PANTHER" id="PTHR10131:SF138">
    <property type="entry name" value="RE66324P"/>
    <property type="match status" value="1"/>
</dbReference>
<dbReference type="InterPro" id="IPR002083">
    <property type="entry name" value="MATH/TRAF_dom"/>
</dbReference>
<dbReference type="EMBL" id="KE525157">
    <property type="protein sequence ID" value="KFB41979.1"/>
    <property type="molecule type" value="Genomic_DNA"/>
</dbReference>
<feature type="region of interest" description="Disordered" evidence="1">
    <location>
        <begin position="276"/>
        <end position="306"/>
    </location>
</feature>
<protein>
    <recommendedName>
        <fullName evidence="2">MATH domain-containing protein</fullName>
    </recommendedName>
</protein>
<dbReference type="SUPFAM" id="SSF49599">
    <property type="entry name" value="TRAF domain-like"/>
    <property type="match status" value="1"/>
</dbReference>
<sequence>MAESAKARLRYSKTSCYLCSEWLDDDEIDVSRGQEEPRGVSLGALTASCIAHTNTKCIILDEVSTDRFCFQDHLIQCSRKSIACPDGCGTVLPRQHMQAHWRRCAKAFGNSDRSSTLEDDNHVDASSVADIAPSPTIYDQVQMLGHELHTMRLAMGEEVNQRAELMAQLQQLKRRAELADKWTVKVNAALMSFNKLVNHETNRRSVDVSGLEQRQNQLELWRLDLTTRFNSIESKSYSSADSEPSYSLSEVCALQQQLDRVEHELLRLQAQEKNANAHLEGEQESAKMAMASKQEQDVSASQTEANRTADLEHIKSVVSEVAEKNAKTVCRLQEALQQSFECEERVLQMAKQLERYRRETYYTKQRLDALQANLKLEEKLAALSSTNGRVIWRIDDFEKRFSESKDNDTMLKGPIFTNQPYGYVLQLEASLYGIGTWRGRNLIAGLTILKGSYDALLQWPCMLTGTIRLRDQPEDRSSASDICKSIIAKRKDQKMDKHQFIYVPHDVLRSRHFIRDDTIFIEVILDQEYQESPAI</sequence>
<evidence type="ECO:0000313" key="3">
    <source>
        <dbReference type="EMBL" id="KFB41979.1"/>
    </source>
</evidence>
<reference evidence="3 5" key="1">
    <citation type="journal article" date="2014" name="BMC Genomics">
        <title>Genome sequence of Anopheles sinensis provides insight into genetics basis of mosquito competence for malaria parasites.</title>
        <authorList>
            <person name="Zhou D."/>
            <person name="Zhang D."/>
            <person name="Ding G."/>
            <person name="Shi L."/>
            <person name="Hou Q."/>
            <person name="Ye Y."/>
            <person name="Xu Y."/>
            <person name="Zhou H."/>
            <person name="Xiong C."/>
            <person name="Li S."/>
            <person name="Yu J."/>
            <person name="Hong S."/>
            <person name="Yu X."/>
            <person name="Zou P."/>
            <person name="Chen C."/>
            <person name="Chang X."/>
            <person name="Wang W."/>
            <person name="Lv Y."/>
            <person name="Sun Y."/>
            <person name="Ma L."/>
            <person name="Shen B."/>
            <person name="Zhu C."/>
        </authorList>
    </citation>
    <scope>NUCLEOTIDE SEQUENCE [LARGE SCALE GENOMIC DNA]</scope>
</reference>
<feature type="compositionally biased region" description="Polar residues" evidence="1">
    <location>
        <begin position="297"/>
        <end position="306"/>
    </location>
</feature>
<reference evidence="4" key="2">
    <citation type="submission" date="2020-05" db="UniProtKB">
        <authorList>
            <consortium name="EnsemblMetazoa"/>
        </authorList>
    </citation>
    <scope>IDENTIFICATION</scope>
</reference>
<dbReference type="PANTHER" id="PTHR10131">
    <property type="entry name" value="TNF RECEPTOR ASSOCIATED FACTOR"/>
    <property type="match status" value="1"/>
</dbReference>
<evidence type="ECO:0000313" key="5">
    <source>
        <dbReference type="Proteomes" id="UP000030765"/>
    </source>
</evidence>
<dbReference type="VEuPathDB" id="VectorBase:ASIC009550"/>
<dbReference type="STRING" id="74873.A0A084VVI5"/>
<name>A0A084VVI5_ANOSI</name>
<dbReference type="AlphaFoldDB" id="A0A084VVI5"/>
<dbReference type="Gene3D" id="2.60.210.10">
    <property type="entry name" value="Apoptosis, Tumor Necrosis Factor Receptor Associated Protein 2, Chain A"/>
    <property type="match status" value="1"/>
</dbReference>
<dbReference type="Proteomes" id="UP000030765">
    <property type="component" value="Unassembled WGS sequence"/>
</dbReference>
<dbReference type="Pfam" id="PF22486">
    <property type="entry name" value="MATH_2"/>
    <property type="match status" value="1"/>
</dbReference>
<dbReference type="InterPro" id="IPR013083">
    <property type="entry name" value="Znf_RING/FYVE/PHD"/>
</dbReference>
<dbReference type="VEuPathDB" id="VectorBase:ASIS022759"/>
<dbReference type="OMA" id="CNVFIPR"/>
<feature type="domain" description="MATH" evidence="2">
    <location>
        <begin position="390"/>
        <end position="523"/>
    </location>
</feature>
<dbReference type="EMBL" id="ATLV01017186">
    <property type="status" value="NOT_ANNOTATED_CDS"/>
    <property type="molecule type" value="Genomic_DNA"/>
</dbReference>
<organism evidence="3">
    <name type="scientific">Anopheles sinensis</name>
    <name type="common">Mosquito</name>
    <dbReference type="NCBI Taxonomy" id="74873"/>
    <lineage>
        <taxon>Eukaryota</taxon>
        <taxon>Metazoa</taxon>
        <taxon>Ecdysozoa</taxon>
        <taxon>Arthropoda</taxon>
        <taxon>Hexapoda</taxon>
        <taxon>Insecta</taxon>
        <taxon>Pterygota</taxon>
        <taxon>Neoptera</taxon>
        <taxon>Endopterygota</taxon>
        <taxon>Diptera</taxon>
        <taxon>Nematocera</taxon>
        <taxon>Culicoidea</taxon>
        <taxon>Culicidae</taxon>
        <taxon>Anophelinae</taxon>
        <taxon>Anopheles</taxon>
    </lineage>
</organism>
<accession>A0A084VVI5</accession>
<evidence type="ECO:0000256" key="1">
    <source>
        <dbReference type="SAM" id="MobiDB-lite"/>
    </source>
</evidence>
<evidence type="ECO:0000259" key="2">
    <source>
        <dbReference type="Pfam" id="PF22486"/>
    </source>
</evidence>
<dbReference type="EnsemblMetazoa" id="ASIC009550-RA">
    <property type="protein sequence ID" value="ASIC009550-PA"/>
    <property type="gene ID" value="ASIC009550"/>
</dbReference>
<dbReference type="Gene3D" id="3.30.40.10">
    <property type="entry name" value="Zinc/RING finger domain, C3HC4 (zinc finger)"/>
    <property type="match status" value="1"/>
</dbReference>
<keyword evidence="5" id="KW-1185">Reference proteome</keyword>